<gene>
    <name evidence="1" type="ORF">Tco_0704069</name>
</gene>
<reference evidence="1" key="1">
    <citation type="journal article" date="2022" name="Int. J. Mol. Sci.">
        <title>Draft Genome of Tanacetum Coccineum: Genomic Comparison of Closely Related Tanacetum-Family Plants.</title>
        <authorList>
            <person name="Yamashiro T."/>
            <person name="Shiraishi A."/>
            <person name="Nakayama K."/>
            <person name="Satake H."/>
        </authorList>
    </citation>
    <scope>NUCLEOTIDE SEQUENCE</scope>
</reference>
<organism evidence="1 2">
    <name type="scientific">Tanacetum coccineum</name>
    <dbReference type="NCBI Taxonomy" id="301880"/>
    <lineage>
        <taxon>Eukaryota</taxon>
        <taxon>Viridiplantae</taxon>
        <taxon>Streptophyta</taxon>
        <taxon>Embryophyta</taxon>
        <taxon>Tracheophyta</taxon>
        <taxon>Spermatophyta</taxon>
        <taxon>Magnoliopsida</taxon>
        <taxon>eudicotyledons</taxon>
        <taxon>Gunneridae</taxon>
        <taxon>Pentapetalae</taxon>
        <taxon>asterids</taxon>
        <taxon>campanulids</taxon>
        <taxon>Asterales</taxon>
        <taxon>Asteraceae</taxon>
        <taxon>Asteroideae</taxon>
        <taxon>Anthemideae</taxon>
        <taxon>Anthemidinae</taxon>
        <taxon>Tanacetum</taxon>
    </lineage>
</organism>
<evidence type="ECO:0000313" key="2">
    <source>
        <dbReference type="Proteomes" id="UP001151760"/>
    </source>
</evidence>
<evidence type="ECO:0000313" key="1">
    <source>
        <dbReference type="EMBL" id="GJS71228.1"/>
    </source>
</evidence>
<sequence length="147" mass="16969">MLLHTIKTLKKDPFPKPSRYNAKVCDFLRTQTAPFRKFPEPFLCWVGISHYYEFDENSYPSFLDDNNEAMNLFSFIHHAEPTKVRMGEMEKVGDQVPLLEATRRRVVLLAPPILVTEASSEGNMTESIDRLFNEGSGADKEHSTQWM</sequence>
<keyword evidence="2" id="KW-1185">Reference proteome</keyword>
<proteinExistence type="predicted"/>
<dbReference type="EMBL" id="BQNB010009991">
    <property type="protein sequence ID" value="GJS71228.1"/>
    <property type="molecule type" value="Genomic_DNA"/>
</dbReference>
<comment type="caution">
    <text evidence="1">The sequence shown here is derived from an EMBL/GenBank/DDBJ whole genome shotgun (WGS) entry which is preliminary data.</text>
</comment>
<name>A0ABQ4Y255_9ASTR</name>
<protein>
    <submittedName>
        <fullName evidence="1">Uncharacterized protein</fullName>
    </submittedName>
</protein>
<dbReference type="Proteomes" id="UP001151760">
    <property type="component" value="Unassembled WGS sequence"/>
</dbReference>
<accession>A0ABQ4Y255</accession>
<reference evidence="1" key="2">
    <citation type="submission" date="2022-01" db="EMBL/GenBank/DDBJ databases">
        <authorList>
            <person name="Yamashiro T."/>
            <person name="Shiraishi A."/>
            <person name="Satake H."/>
            <person name="Nakayama K."/>
        </authorList>
    </citation>
    <scope>NUCLEOTIDE SEQUENCE</scope>
</reference>